<evidence type="ECO:0000313" key="2">
    <source>
        <dbReference type="Proteomes" id="UP000637720"/>
    </source>
</evidence>
<comment type="caution">
    <text evidence="1">The sequence shown here is derived from an EMBL/GenBank/DDBJ whole genome shotgun (WGS) entry which is preliminary data.</text>
</comment>
<proteinExistence type="predicted"/>
<reference evidence="1" key="1">
    <citation type="journal article" date="2014" name="Int. J. Syst. Evol. Microbiol.">
        <title>Complete genome sequence of Corynebacterium casei LMG S-19264T (=DSM 44701T), isolated from a smear-ripened cheese.</title>
        <authorList>
            <consortium name="US DOE Joint Genome Institute (JGI-PGF)"/>
            <person name="Walter F."/>
            <person name="Albersmeier A."/>
            <person name="Kalinowski J."/>
            <person name="Ruckert C."/>
        </authorList>
    </citation>
    <scope>NUCLEOTIDE SEQUENCE</scope>
    <source>
        <strain evidence="1">JCM 14719</strain>
    </source>
</reference>
<name>A0A8J3BHP9_9BACI</name>
<protein>
    <submittedName>
        <fullName evidence="1">Uncharacterized protein</fullName>
    </submittedName>
</protein>
<gene>
    <name evidence="1" type="ORF">GCM10007043_23600</name>
</gene>
<keyword evidence="2" id="KW-1185">Reference proteome</keyword>
<accession>A0A8J3BHP9</accession>
<reference evidence="1" key="2">
    <citation type="submission" date="2020-09" db="EMBL/GenBank/DDBJ databases">
        <authorList>
            <person name="Sun Q."/>
            <person name="Ohkuma M."/>
        </authorList>
    </citation>
    <scope>NUCLEOTIDE SEQUENCE</scope>
    <source>
        <strain evidence="1">JCM 14719</strain>
    </source>
</reference>
<organism evidence="1 2">
    <name type="scientific">Calditerricola satsumensis</name>
    <dbReference type="NCBI Taxonomy" id="373054"/>
    <lineage>
        <taxon>Bacteria</taxon>
        <taxon>Bacillati</taxon>
        <taxon>Bacillota</taxon>
        <taxon>Bacilli</taxon>
        <taxon>Bacillales</taxon>
        <taxon>Bacillaceae</taxon>
        <taxon>Calditerricola</taxon>
    </lineage>
</organism>
<sequence length="57" mass="6569">MHTEVKLYRVHSDSPLAHYSEGNKTFRGIIATLEIVILDLLVHWARTVHTQAMPRQS</sequence>
<dbReference type="Proteomes" id="UP000637720">
    <property type="component" value="Unassembled WGS sequence"/>
</dbReference>
<dbReference type="EMBL" id="BMOF01000106">
    <property type="protein sequence ID" value="GGK08876.1"/>
    <property type="molecule type" value="Genomic_DNA"/>
</dbReference>
<evidence type="ECO:0000313" key="1">
    <source>
        <dbReference type="EMBL" id="GGK08876.1"/>
    </source>
</evidence>
<dbReference type="AlphaFoldDB" id="A0A8J3BHP9"/>